<dbReference type="SUPFAM" id="SSF47413">
    <property type="entry name" value="lambda repressor-like DNA-binding domains"/>
    <property type="match status" value="1"/>
</dbReference>
<dbReference type="InterPro" id="IPR025194">
    <property type="entry name" value="RodZ-like_C"/>
</dbReference>
<keyword evidence="2" id="KW-0472">Membrane</keyword>
<comment type="caution">
    <text evidence="4">The sequence shown here is derived from an EMBL/GenBank/DDBJ whole genome shotgun (WGS) entry which is preliminary data.</text>
</comment>
<feature type="domain" description="Cytoskeleton protein RodZ-like C-terminal" evidence="3">
    <location>
        <begin position="217"/>
        <end position="291"/>
    </location>
</feature>
<dbReference type="InterPro" id="IPR010982">
    <property type="entry name" value="Lambda_DNA-bd_dom_sf"/>
</dbReference>
<feature type="compositionally biased region" description="Acidic residues" evidence="1">
    <location>
        <begin position="135"/>
        <end position="144"/>
    </location>
</feature>
<name>A0ABW4W3W8_9BACI</name>
<evidence type="ECO:0000259" key="3">
    <source>
        <dbReference type="Pfam" id="PF13464"/>
    </source>
</evidence>
<keyword evidence="2" id="KW-1133">Transmembrane helix</keyword>
<sequence>MGIGAKLKEAREQKDISLESLQDITKIQKRYLIAIEEENFAVLPGKFYARAFIKEYATAVGLDSNELLEEFKEDIPSPDEESTVQYTRINRSRKDNNPTKNSQIFSLIPTIIVILLIVGIGFAAWWFLQQNTNDEPNDANETNDNEIIRRNENNNDNAVEDEEPADDEETNSEDETDEDTESEQEQEEPAETELILTEEGSVSEYDLNNPGEEVIFTFEASDSVWFAVENEDGESFYSSTLSPQDSPVELDLTGEERIHFNIGFSPNLTITVNGIEFEYPVDPAEKDVQRFWINVNQETE</sequence>
<dbReference type="CDD" id="cd00093">
    <property type="entry name" value="HTH_XRE"/>
    <property type="match status" value="1"/>
</dbReference>
<dbReference type="Proteomes" id="UP001597383">
    <property type="component" value="Unassembled WGS sequence"/>
</dbReference>
<evidence type="ECO:0000256" key="1">
    <source>
        <dbReference type="SAM" id="MobiDB-lite"/>
    </source>
</evidence>
<keyword evidence="2" id="KW-0812">Transmembrane</keyword>
<evidence type="ECO:0000313" key="5">
    <source>
        <dbReference type="Proteomes" id="UP001597383"/>
    </source>
</evidence>
<protein>
    <submittedName>
        <fullName evidence="4">RodZ domain-containing protein</fullName>
    </submittedName>
</protein>
<dbReference type="Pfam" id="PF13413">
    <property type="entry name" value="HTH_25"/>
    <property type="match status" value="1"/>
</dbReference>
<dbReference type="PANTHER" id="PTHR34475">
    <property type="match status" value="1"/>
</dbReference>
<evidence type="ECO:0000313" key="4">
    <source>
        <dbReference type="EMBL" id="MFD2045716.1"/>
    </source>
</evidence>
<proteinExistence type="predicted"/>
<dbReference type="Gene3D" id="1.10.260.40">
    <property type="entry name" value="lambda repressor-like DNA-binding domains"/>
    <property type="match status" value="1"/>
</dbReference>
<accession>A0ABW4W3W8</accession>
<feature type="transmembrane region" description="Helical" evidence="2">
    <location>
        <begin position="104"/>
        <end position="128"/>
    </location>
</feature>
<gene>
    <name evidence="4" type="ORF">ACFSJF_15680</name>
</gene>
<organism evidence="4 5">
    <name type="scientific">Ornithinibacillus salinisoli</name>
    <dbReference type="NCBI Taxonomy" id="1848459"/>
    <lineage>
        <taxon>Bacteria</taxon>
        <taxon>Bacillati</taxon>
        <taxon>Bacillota</taxon>
        <taxon>Bacilli</taxon>
        <taxon>Bacillales</taxon>
        <taxon>Bacillaceae</taxon>
        <taxon>Ornithinibacillus</taxon>
    </lineage>
</organism>
<reference evidence="5" key="1">
    <citation type="journal article" date="2019" name="Int. J. Syst. Evol. Microbiol.">
        <title>The Global Catalogue of Microorganisms (GCM) 10K type strain sequencing project: providing services to taxonomists for standard genome sequencing and annotation.</title>
        <authorList>
            <consortium name="The Broad Institute Genomics Platform"/>
            <consortium name="The Broad Institute Genome Sequencing Center for Infectious Disease"/>
            <person name="Wu L."/>
            <person name="Ma J."/>
        </authorList>
    </citation>
    <scope>NUCLEOTIDE SEQUENCE [LARGE SCALE GENOMIC DNA]</scope>
    <source>
        <strain evidence="5">R28</strain>
    </source>
</reference>
<feature type="region of interest" description="Disordered" evidence="1">
    <location>
        <begin position="133"/>
        <end position="203"/>
    </location>
</feature>
<evidence type="ECO:0000256" key="2">
    <source>
        <dbReference type="SAM" id="Phobius"/>
    </source>
</evidence>
<dbReference type="RefSeq" id="WP_377557361.1">
    <property type="nucleotide sequence ID" value="NZ_JBHUMI010000016.1"/>
</dbReference>
<keyword evidence="5" id="KW-1185">Reference proteome</keyword>
<dbReference type="InterPro" id="IPR050400">
    <property type="entry name" value="Bact_Cytoskel_RodZ"/>
</dbReference>
<feature type="compositionally biased region" description="Acidic residues" evidence="1">
    <location>
        <begin position="158"/>
        <end position="191"/>
    </location>
</feature>
<dbReference type="EMBL" id="JBHUHQ010000021">
    <property type="protein sequence ID" value="MFD2045716.1"/>
    <property type="molecule type" value="Genomic_DNA"/>
</dbReference>
<dbReference type="Pfam" id="PF13464">
    <property type="entry name" value="RodZ_C"/>
    <property type="match status" value="1"/>
</dbReference>
<dbReference type="InterPro" id="IPR001387">
    <property type="entry name" value="Cro/C1-type_HTH"/>
</dbReference>
<feature type="region of interest" description="Disordered" evidence="1">
    <location>
        <begin position="74"/>
        <end position="100"/>
    </location>
</feature>
<dbReference type="PANTHER" id="PTHR34475:SF1">
    <property type="entry name" value="CYTOSKELETON PROTEIN RODZ"/>
    <property type="match status" value="1"/>
</dbReference>